<organism evidence="1 2">
    <name type="scientific">Lophium mytilinum</name>
    <dbReference type="NCBI Taxonomy" id="390894"/>
    <lineage>
        <taxon>Eukaryota</taxon>
        <taxon>Fungi</taxon>
        <taxon>Dikarya</taxon>
        <taxon>Ascomycota</taxon>
        <taxon>Pezizomycotina</taxon>
        <taxon>Dothideomycetes</taxon>
        <taxon>Pleosporomycetidae</taxon>
        <taxon>Mytilinidiales</taxon>
        <taxon>Mytilinidiaceae</taxon>
        <taxon>Lophium</taxon>
    </lineage>
</organism>
<reference evidence="1" key="1">
    <citation type="journal article" date="2020" name="Stud. Mycol.">
        <title>101 Dothideomycetes genomes: a test case for predicting lifestyles and emergence of pathogens.</title>
        <authorList>
            <person name="Haridas S."/>
            <person name="Albert R."/>
            <person name="Binder M."/>
            <person name="Bloem J."/>
            <person name="Labutti K."/>
            <person name="Salamov A."/>
            <person name="Andreopoulos B."/>
            <person name="Baker S."/>
            <person name="Barry K."/>
            <person name="Bills G."/>
            <person name="Bluhm B."/>
            <person name="Cannon C."/>
            <person name="Castanera R."/>
            <person name="Culley D."/>
            <person name="Daum C."/>
            <person name="Ezra D."/>
            <person name="Gonzalez J."/>
            <person name="Henrissat B."/>
            <person name="Kuo A."/>
            <person name="Liang C."/>
            <person name="Lipzen A."/>
            <person name="Lutzoni F."/>
            <person name="Magnuson J."/>
            <person name="Mondo S."/>
            <person name="Nolan M."/>
            <person name="Ohm R."/>
            <person name="Pangilinan J."/>
            <person name="Park H.-J."/>
            <person name="Ramirez L."/>
            <person name="Alfaro M."/>
            <person name="Sun H."/>
            <person name="Tritt A."/>
            <person name="Yoshinaga Y."/>
            <person name="Zwiers L.-H."/>
            <person name="Turgeon B."/>
            <person name="Goodwin S."/>
            <person name="Spatafora J."/>
            <person name="Crous P."/>
            <person name="Grigoriev I."/>
        </authorList>
    </citation>
    <scope>NUCLEOTIDE SEQUENCE</scope>
    <source>
        <strain evidence="1">CBS 269.34</strain>
    </source>
</reference>
<proteinExistence type="predicted"/>
<evidence type="ECO:0000313" key="1">
    <source>
        <dbReference type="EMBL" id="KAF2497345.1"/>
    </source>
</evidence>
<protein>
    <submittedName>
        <fullName evidence="1">Uncharacterized protein</fullName>
    </submittedName>
</protein>
<dbReference type="OrthoDB" id="4338954at2759"/>
<sequence length="142" mass="15466">MPLTPPPQFRRPISTAARVYPAPPQFHTSYNPASHIPTHTPTSAPKVPKVGKIGRWYLPACALVAAGWLSSPISPLRGSPSTSDAGAGFAVANALEEHNHGHLPPAARRDKQQERNQHLMDSYGDRMSLADLEKALEVYELQ</sequence>
<dbReference type="AlphaFoldDB" id="A0A6A6QY08"/>
<keyword evidence="2" id="KW-1185">Reference proteome</keyword>
<dbReference type="Proteomes" id="UP000799750">
    <property type="component" value="Unassembled WGS sequence"/>
</dbReference>
<evidence type="ECO:0000313" key="2">
    <source>
        <dbReference type="Proteomes" id="UP000799750"/>
    </source>
</evidence>
<gene>
    <name evidence="1" type="ORF">BU16DRAFT_311867</name>
</gene>
<dbReference type="EMBL" id="MU004186">
    <property type="protein sequence ID" value="KAF2497345.1"/>
    <property type="molecule type" value="Genomic_DNA"/>
</dbReference>
<accession>A0A6A6QY08</accession>
<name>A0A6A6QY08_9PEZI</name>